<feature type="region of interest" description="Disordered" evidence="1">
    <location>
        <begin position="269"/>
        <end position="297"/>
    </location>
</feature>
<protein>
    <submittedName>
        <fullName evidence="2">Uncharacterized protein</fullName>
    </submittedName>
</protein>
<evidence type="ECO:0000313" key="2">
    <source>
        <dbReference type="EMBL" id="KAI3429395.1"/>
    </source>
</evidence>
<dbReference type="OrthoDB" id="510685at2759"/>
<feature type="region of interest" description="Disordered" evidence="1">
    <location>
        <begin position="915"/>
        <end position="964"/>
    </location>
</feature>
<sequence length="1040" mass="109725">MGKKRAPLLLGPRQWLALATEPAALTNLLQEPGRSIDVVRAITQALLPGGALNSADAALRLQVLNLLEQRAVDLCSDAPTDLLRQLYEIVRDRAAVPARDSPATAARMQQAALHTLTQLLVKLDMPQRDARLVKVHVETLFRTMERSGPHKASTPDLCRCAATCLRALEEGAPTLLLAGSKQLLELARVEATPAAESYVTLAARVLSHGAARCLDLKRSTSGEAMQSPQQQEQPRCGAAAEAAEAAEEEHDPYAALAAIDVRALELGAASDSDSGSATPAGARDISPAGTLDTVSPGMNVAFASGRTATSDDFSSPKDVPGSPRAVASVMGTVTTDDSSRSALVAAAAAQAAHAAGTLTTLPSSMASEMSGSVQLDGGAAQPLLACPPTGSLRHFRVPQHLHWSADALAHTAVCVYLTPAARQDLCKACLEFLAAMPLLSVEGVACVTSALPPIMRLAEVPTSELQRELDALLHSGRTLMLQAVLKLYGEVPEGFAEWRGRLVDSVLLMINGPHSVEQRMVAATWSLVQHHAQMHSRQPSLFAGSWRQLMPRSNDPAQLLSLKIKALSASLAVGIGRAEQICPMVFAWDGFWQAKPTDQQQRLATYALRMLGSAAHSYAQLSPAQAASAQRHMATEGVAVNGATSRAPATPHYVKACLVAACLQLLATRPQYLPAVDAFLVHCSSCCPDLHLTLLNAIDALLSAASTGTFACLQPQRRAGLPMQKQRSSSSRLARSSIGSPDSDSPPDSNSSKAGLSSVLKRVARSVSKRFSPAASPEGVAGSLQQVAEDSGLQQLGSVASGAMEAPSPYSLAAPQPPTPLYSWAEAEAWLWDSRTWGPLSLNMLAHDPLAYRSLLLRLAQSGTAALPMGDLRFLAAYASQYQGEQPGHALAAKEAGACVLAICQAAAMTHLLIGPQAAPPSPRKPAQARSGRGRARTRGGDECGSVRSTQRSDSPGALSVEGSDSPLWTLQQEEIAAAMQAVLAALTSHFPVESVRRRAQSFLDLLANPSAWDLRLRMGTMAKILGGYFSDAVSMANYL</sequence>
<dbReference type="GO" id="GO:0030119">
    <property type="term" value="C:AP-type membrane coat adaptor complex"/>
    <property type="evidence" value="ECO:0007669"/>
    <property type="project" value="TreeGrafter"/>
</dbReference>
<feature type="region of interest" description="Disordered" evidence="1">
    <location>
        <begin position="718"/>
        <end position="755"/>
    </location>
</feature>
<dbReference type="AlphaFoldDB" id="A0A9D4TM89"/>
<reference evidence="2" key="1">
    <citation type="journal article" date="2019" name="Plant J.">
        <title>Chlorella vulgaris genome assembly and annotation reveals the molecular basis for metabolic acclimation to high light conditions.</title>
        <authorList>
            <person name="Cecchin M."/>
            <person name="Marcolungo L."/>
            <person name="Rossato M."/>
            <person name="Girolomoni L."/>
            <person name="Cosentino E."/>
            <person name="Cuine S."/>
            <person name="Li-Beisson Y."/>
            <person name="Delledonne M."/>
            <person name="Ballottari M."/>
        </authorList>
    </citation>
    <scope>NUCLEOTIDE SEQUENCE</scope>
    <source>
        <strain evidence="2">211/11P</strain>
    </source>
</reference>
<feature type="compositionally biased region" description="Low complexity" evidence="1">
    <location>
        <begin position="727"/>
        <end position="752"/>
    </location>
</feature>
<feature type="compositionally biased region" description="Low complexity" evidence="1">
    <location>
        <begin position="269"/>
        <end position="282"/>
    </location>
</feature>
<keyword evidence="3" id="KW-1185">Reference proteome</keyword>
<gene>
    <name evidence="2" type="ORF">D9Q98_005490</name>
</gene>
<name>A0A9D4TM89_CHLVU</name>
<reference evidence="2" key="2">
    <citation type="submission" date="2020-11" db="EMBL/GenBank/DDBJ databases">
        <authorList>
            <person name="Cecchin M."/>
            <person name="Marcolungo L."/>
            <person name="Rossato M."/>
            <person name="Girolomoni L."/>
            <person name="Cosentino E."/>
            <person name="Cuine S."/>
            <person name="Li-Beisson Y."/>
            <person name="Delledonne M."/>
            <person name="Ballottari M."/>
        </authorList>
    </citation>
    <scope>NUCLEOTIDE SEQUENCE</scope>
    <source>
        <strain evidence="2">211/11P</strain>
        <tissue evidence="2">Whole cell</tissue>
    </source>
</reference>
<comment type="caution">
    <text evidence="2">The sequence shown here is derived from an EMBL/GenBank/DDBJ whole genome shotgun (WGS) entry which is preliminary data.</text>
</comment>
<proteinExistence type="predicted"/>
<dbReference type="PANTHER" id="PTHR34033:SF1">
    <property type="entry name" value="AP-5 COMPLEX SUBUNIT BETA-1"/>
    <property type="match status" value="1"/>
</dbReference>
<accession>A0A9D4TM89</accession>
<dbReference type="GO" id="GO:0016197">
    <property type="term" value="P:endosomal transport"/>
    <property type="evidence" value="ECO:0007669"/>
    <property type="project" value="InterPro"/>
</dbReference>
<evidence type="ECO:0000256" key="1">
    <source>
        <dbReference type="SAM" id="MobiDB-lite"/>
    </source>
</evidence>
<dbReference type="PANTHER" id="PTHR34033">
    <property type="entry name" value="AP-5 COMPLEX SUBUNIT BETA-1"/>
    <property type="match status" value="1"/>
</dbReference>
<evidence type="ECO:0000313" key="3">
    <source>
        <dbReference type="Proteomes" id="UP001055712"/>
    </source>
</evidence>
<dbReference type="InterPro" id="IPR038741">
    <property type="entry name" value="AP5B1"/>
</dbReference>
<dbReference type="Proteomes" id="UP001055712">
    <property type="component" value="Unassembled WGS sequence"/>
</dbReference>
<organism evidence="2 3">
    <name type="scientific">Chlorella vulgaris</name>
    <name type="common">Green alga</name>
    <dbReference type="NCBI Taxonomy" id="3077"/>
    <lineage>
        <taxon>Eukaryota</taxon>
        <taxon>Viridiplantae</taxon>
        <taxon>Chlorophyta</taxon>
        <taxon>core chlorophytes</taxon>
        <taxon>Trebouxiophyceae</taxon>
        <taxon>Chlorellales</taxon>
        <taxon>Chlorellaceae</taxon>
        <taxon>Chlorella clade</taxon>
        <taxon>Chlorella</taxon>
    </lineage>
</organism>
<dbReference type="EMBL" id="SIDB01000008">
    <property type="protein sequence ID" value="KAI3429395.1"/>
    <property type="molecule type" value="Genomic_DNA"/>
</dbReference>